<proteinExistence type="predicted"/>
<evidence type="ECO:0000313" key="2">
    <source>
        <dbReference type="EMBL" id="SET79977.1"/>
    </source>
</evidence>
<dbReference type="RefSeq" id="WP_091854411.1">
    <property type="nucleotide sequence ID" value="NZ_FOHZ01000025.1"/>
</dbReference>
<reference evidence="3" key="1">
    <citation type="submission" date="2016-10" db="EMBL/GenBank/DDBJ databases">
        <authorList>
            <person name="Varghese N."/>
            <person name="Submissions S."/>
        </authorList>
    </citation>
    <scope>NUCLEOTIDE SEQUENCE [LARGE SCALE GENOMIC DNA]</scope>
    <source>
        <strain evidence="3">CGMCC 1.6489</strain>
    </source>
</reference>
<keyword evidence="3" id="KW-1185">Reference proteome</keyword>
<dbReference type="STRING" id="430453.SAMN04487962_12532"/>
<dbReference type="EMBL" id="FOHZ01000025">
    <property type="protein sequence ID" value="SET79977.1"/>
    <property type="molecule type" value="Genomic_DNA"/>
</dbReference>
<name>A0A1I0H8N4_9GAMM</name>
<sequence length="588" mass="66642">MAKATVLQNLGSGKYRIKIQKDLRGVSEKIDALTSEIESLDESIADKKTALELAEEDLKRAVAEADALGIDYDFDSDDSQYRSDYIDAQGNVTAYGKAVGNLREELRQLYASRLNASQNLEALQAIEAEKEVYCIAVDKSDAIQVGAEVSAIEHARDGNTTAYSIRQSFDPAQDSVIVPGKKMSAWSHLYAQLAQPAVLTQRPKYWFGVIRTIGVNGLLAEVDIYDRVIRSVSLSPKNSSLHTCDCDFLGSADFLGRFEVGDRVVVDFHFGSGTPTVIGFALDPGLDYEEEPYKPEPLPQPSGWELVDNFTLYLRQGFYQDPARGLVPPAWTTASDIDVGRRDFSTWRIVGTDDVYDPYFHRTRPYTKHRLITSTHQSCTPTYFYSQAGVGVDELNYYVRSLGKPIDFPVLHDRYSRLHESDFWGSYHYSFYDPVAPSDAYWFQVLNDTINHYLGDAHIYSYRSYQELTDYHRYTGILYNSVPSGWVGSKSFRYDQSQSKISKKRPRVSEDGFIKKLSGKIFGAENGFVRMLNSSTNTFENVSDYADCVVAIDDPPGGGFRRYTRYWAGSYYDIYMRYTGRLYRPIYN</sequence>
<accession>A0A1I0H8N4</accession>
<dbReference type="AlphaFoldDB" id="A0A1I0H8N4"/>
<dbReference type="Proteomes" id="UP000198762">
    <property type="component" value="Unassembled WGS sequence"/>
</dbReference>
<keyword evidence="1" id="KW-0175">Coiled coil</keyword>
<evidence type="ECO:0000313" key="3">
    <source>
        <dbReference type="Proteomes" id="UP000198762"/>
    </source>
</evidence>
<evidence type="ECO:0000256" key="1">
    <source>
        <dbReference type="SAM" id="Coils"/>
    </source>
</evidence>
<protein>
    <submittedName>
        <fullName evidence="2">Uncharacterized protein</fullName>
    </submittedName>
</protein>
<organism evidence="2 3">
    <name type="scientific">Marinobacter segnicrescens</name>
    <dbReference type="NCBI Taxonomy" id="430453"/>
    <lineage>
        <taxon>Bacteria</taxon>
        <taxon>Pseudomonadati</taxon>
        <taxon>Pseudomonadota</taxon>
        <taxon>Gammaproteobacteria</taxon>
        <taxon>Pseudomonadales</taxon>
        <taxon>Marinobacteraceae</taxon>
        <taxon>Marinobacter</taxon>
    </lineage>
</organism>
<feature type="coiled-coil region" evidence="1">
    <location>
        <begin position="23"/>
        <end position="71"/>
    </location>
</feature>
<gene>
    <name evidence="2" type="ORF">SAMN04487962_12532</name>
</gene>